<evidence type="ECO:0000256" key="4">
    <source>
        <dbReference type="ARBA" id="ARBA00023014"/>
    </source>
</evidence>
<dbReference type="GO" id="GO:0046872">
    <property type="term" value="F:metal ion binding"/>
    <property type="evidence" value="ECO:0007669"/>
    <property type="project" value="UniProtKB-KW"/>
</dbReference>
<evidence type="ECO:0000256" key="2">
    <source>
        <dbReference type="ARBA" id="ARBA00022723"/>
    </source>
</evidence>
<organism evidence="6 7">
    <name type="scientific">Geodia barretti</name>
    <name type="common">Barrett's horny sponge</name>
    <dbReference type="NCBI Taxonomy" id="519541"/>
    <lineage>
        <taxon>Eukaryota</taxon>
        <taxon>Metazoa</taxon>
        <taxon>Porifera</taxon>
        <taxon>Demospongiae</taxon>
        <taxon>Heteroscleromorpha</taxon>
        <taxon>Tetractinellida</taxon>
        <taxon>Astrophorina</taxon>
        <taxon>Geodiidae</taxon>
        <taxon>Geodia</taxon>
    </lineage>
</organism>
<dbReference type="Gene3D" id="2.102.10.10">
    <property type="entry name" value="Rieske [2Fe-2S] iron-sulphur domain"/>
    <property type="match status" value="1"/>
</dbReference>
<reference evidence="6" key="1">
    <citation type="submission" date="2023-03" db="EMBL/GenBank/DDBJ databases">
        <authorList>
            <person name="Steffen K."/>
            <person name="Cardenas P."/>
        </authorList>
    </citation>
    <scope>NUCLEOTIDE SEQUENCE</scope>
</reference>
<evidence type="ECO:0000256" key="3">
    <source>
        <dbReference type="ARBA" id="ARBA00023004"/>
    </source>
</evidence>
<dbReference type="EMBL" id="CASHTH010004210">
    <property type="protein sequence ID" value="CAI8054813.1"/>
    <property type="molecule type" value="Genomic_DNA"/>
</dbReference>
<dbReference type="Pfam" id="PF00355">
    <property type="entry name" value="Rieske"/>
    <property type="match status" value="1"/>
</dbReference>
<dbReference type="CDD" id="cd03528">
    <property type="entry name" value="Rieske_RO_ferredoxin"/>
    <property type="match status" value="1"/>
</dbReference>
<feature type="domain" description="Rieske" evidence="5">
    <location>
        <begin position="4"/>
        <end position="99"/>
    </location>
</feature>
<keyword evidence="4" id="KW-0411">Iron-sulfur</keyword>
<comment type="caution">
    <text evidence="6">The sequence shown here is derived from an EMBL/GenBank/DDBJ whole genome shotgun (WGS) entry which is preliminary data.</text>
</comment>
<dbReference type="Proteomes" id="UP001174909">
    <property type="component" value="Unassembled WGS sequence"/>
</dbReference>
<keyword evidence="3" id="KW-0408">Iron</keyword>
<dbReference type="SUPFAM" id="SSF50022">
    <property type="entry name" value="ISP domain"/>
    <property type="match status" value="1"/>
</dbReference>
<dbReference type="GO" id="GO:0051537">
    <property type="term" value="F:2 iron, 2 sulfur cluster binding"/>
    <property type="evidence" value="ECO:0007669"/>
    <property type="project" value="UniProtKB-KW"/>
</dbReference>
<keyword evidence="2" id="KW-0479">Metal-binding</keyword>
<dbReference type="PROSITE" id="PS51296">
    <property type="entry name" value="RIESKE"/>
    <property type="match status" value="1"/>
</dbReference>
<evidence type="ECO:0000313" key="7">
    <source>
        <dbReference type="Proteomes" id="UP001174909"/>
    </source>
</evidence>
<evidence type="ECO:0000259" key="5">
    <source>
        <dbReference type="PROSITE" id="PS51296"/>
    </source>
</evidence>
<sequence>MAFQRVASVSDIPPGVTKVFEVGDRAVAVCNVSGDLYAIEDVCTHDGSSFEQGELDGCEIECPRHGARFDVRDGSATELPAVVPVDTFAVRVEGDDIEVDV</sequence>
<evidence type="ECO:0000313" key="6">
    <source>
        <dbReference type="EMBL" id="CAI8054813.1"/>
    </source>
</evidence>
<dbReference type="PANTHER" id="PTHR21496">
    <property type="entry name" value="FERREDOXIN-RELATED"/>
    <property type="match status" value="1"/>
</dbReference>
<proteinExistence type="predicted"/>
<keyword evidence="1" id="KW-0001">2Fe-2S</keyword>
<dbReference type="InterPro" id="IPR036922">
    <property type="entry name" value="Rieske_2Fe-2S_sf"/>
</dbReference>
<accession>A0AA35TVU1</accession>
<gene>
    <name evidence="6" type="ORF">GBAR_LOCUS29899</name>
</gene>
<protein>
    <submittedName>
        <fullName evidence="6">Benzene 1,2-dioxygenase system ferredoxin subunit</fullName>
    </submittedName>
</protein>
<name>A0AA35TVU1_GEOBA</name>
<dbReference type="InterPro" id="IPR017941">
    <property type="entry name" value="Rieske_2Fe-2S"/>
</dbReference>
<dbReference type="AlphaFoldDB" id="A0AA35TVU1"/>
<evidence type="ECO:0000256" key="1">
    <source>
        <dbReference type="ARBA" id="ARBA00022714"/>
    </source>
</evidence>
<dbReference type="PANTHER" id="PTHR21496:SF23">
    <property type="entry name" value="3-PHENYLPROPIONATE_CINNAMIC ACID DIOXYGENASE FERREDOXIN SUBUNIT"/>
    <property type="match status" value="1"/>
</dbReference>
<keyword evidence="7" id="KW-1185">Reference proteome</keyword>